<gene>
    <name evidence="3" type="primary">speG</name>
    <name evidence="3" type="ORF">BG653_02008</name>
    <name evidence="4" type="ORF">CP981_30605</name>
</gene>
<dbReference type="PANTHER" id="PTHR43441">
    <property type="entry name" value="RIBOSOMAL-PROTEIN-SERINE ACETYLTRANSFERASE"/>
    <property type="match status" value="1"/>
</dbReference>
<reference evidence="4 6" key="2">
    <citation type="submission" date="2017-09" db="EMBL/GenBank/DDBJ databases">
        <authorList>
            <person name="Lee N."/>
            <person name="Cho B.-K."/>
        </authorList>
    </citation>
    <scope>NUCLEOTIDE SEQUENCE [LARGE SCALE GENOMIC DNA]</scope>
    <source>
        <strain evidence="4 6">ATCC 23948</strain>
    </source>
</reference>
<accession>A0AAE6NN89</accession>
<evidence type="ECO:0000313" key="4">
    <source>
        <dbReference type="EMBL" id="QEV55406.1"/>
    </source>
</evidence>
<feature type="compositionally biased region" description="Polar residues" evidence="1">
    <location>
        <begin position="197"/>
        <end position="207"/>
    </location>
</feature>
<dbReference type="PROSITE" id="PS51186">
    <property type="entry name" value="GNAT"/>
    <property type="match status" value="1"/>
</dbReference>
<feature type="domain" description="N-acetyltransferase" evidence="2">
    <location>
        <begin position="16"/>
        <end position="180"/>
    </location>
</feature>
<dbReference type="GO" id="GO:0004145">
    <property type="term" value="F:diamine N-acetyltransferase activity"/>
    <property type="evidence" value="ECO:0007669"/>
    <property type="project" value="UniProtKB-EC"/>
</dbReference>
<dbReference type="InterPro" id="IPR016181">
    <property type="entry name" value="Acyl_CoA_acyltransferase"/>
</dbReference>
<sequence>MIDATALSEKPVLTGPRVRLAPLSIRHAAAFHTSCQDPETRRLTGSHHDFTLEELQRWCAGSADRADRLDLAIEDRETGDFLGELALNEIDPPNAHGSFRIALVPDATDRGIGSEAIRLLLDYAFDRVGLHRVQLEVFDYNPRARRAYEKCGFEVEGRLREALYWDGAWHDVLVMAALRSRRGGGADMGTDVDMDSGTDTRSGTIRP</sequence>
<dbReference type="EMBL" id="MIGA01000009">
    <property type="protein sequence ID" value="OSY46641.1"/>
    <property type="molecule type" value="Genomic_DNA"/>
</dbReference>
<proteinExistence type="predicted"/>
<keyword evidence="3" id="KW-0012">Acyltransferase</keyword>
<keyword evidence="5" id="KW-1185">Reference proteome</keyword>
<dbReference type="InterPro" id="IPR051908">
    <property type="entry name" value="Ribosomal_N-acetyltransferase"/>
</dbReference>
<dbReference type="GeneID" id="90927606"/>
<dbReference type="GO" id="GO:0005737">
    <property type="term" value="C:cytoplasm"/>
    <property type="evidence" value="ECO:0007669"/>
    <property type="project" value="TreeGrafter"/>
</dbReference>
<dbReference type="RefSeq" id="WP_085923903.1">
    <property type="nucleotide sequence ID" value="NZ_BAABSS010000044.1"/>
</dbReference>
<name>A0AAE6NN89_STRPT</name>
<reference evidence="3 5" key="1">
    <citation type="submission" date="2016-09" db="EMBL/GenBank/DDBJ databases">
        <title>Streptomyces platensis DSM40041, a candidate organism with high potential of specific P450 cytochromes.</title>
        <authorList>
            <person name="Grumaz C."/>
            <person name="Vainshtein Y."/>
            <person name="Kirstahler P."/>
            <person name="Sohn K."/>
        </authorList>
    </citation>
    <scope>NUCLEOTIDE SEQUENCE [LARGE SCALE GENOMIC DNA]</scope>
    <source>
        <strain evidence="3 5">DSM 40041</strain>
    </source>
</reference>
<dbReference type="EC" id="2.3.1.57" evidence="3"/>
<dbReference type="Pfam" id="PF13302">
    <property type="entry name" value="Acetyltransf_3"/>
    <property type="match status" value="1"/>
</dbReference>
<dbReference type="SUPFAM" id="SSF55729">
    <property type="entry name" value="Acyl-CoA N-acyltransferases (Nat)"/>
    <property type="match status" value="1"/>
</dbReference>
<feature type="region of interest" description="Disordered" evidence="1">
    <location>
        <begin position="187"/>
        <end position="207"/>
    </location>
</feature>
<dbReference type="GO" id="GO:0008999">
    <property type="term" value="F:protein-N-terminal-alanine acetyltransferase activity"/>
    <property type="evidence" value="ECO:0007669"/>
    <property type="project" value="TreeGrafter"/>
</dbReference>
<dbReference type="AlphaFoldDB" id="A0AAE6NN89"/>
<dbReference type="GO" id="GO:1990189">
    <property type="term" value="F:protein N-terminal-serine acetyltransferase activity"/>
    <property type="evidence" value="ECO:0007669"/>
    <property type="project" value="TreeGrafter"/>
</dbReference>
<evidence type="ECO:0000256" key="1">
    <source>
        <dbReference type="SAM" id="MobiDB-lite"/>
    </source>
</evidence>
<protein>
    <submittedName>
        <fullName evidence="4">N-acetyltransferase</fullName>
    </submittedName>
    <submittedName>
        <fullName evidence="3">Spermidine N(1)-acetyltransferase</fullName>
        <ecNumber evidence="3">2.3.1.57</ecNumber>
    </submittedName>
</protein>
<evidence type="ECO:0000313" key="3">
    <source>
        <dbReference type="EMBL" id="OSY46641.1"/>
    </source>
</evidence>
<dbReference type="InterPro" id="IPR000182">
    <property type="entry name" value="GNAT_dom"/>
</dbReference>
<dbReference type="Proteomes" id="UP000325458">
    <property type="component" value="Chromosome"/>
</dbReference>
<evidence type="ECO:0000313" key="6">
    <source>
        <dbReference type="Proteomes" id="UP000325458"/>
    </source>
</evidence>
<dbReference type="Gene3D" id="3.40.630.30">
    <property type="match status" value="1"/>
</dbReference>
<dbReference type="PANTHER" id="PTHR43441:SF2">
    <property type="entry name" value="FAMILY ACETYLTRANSFERASE, PUTATIVE (AFU_ORTHOLOGUE AFUA_7G00850)-RELATED"/>
    <property type="match status" value="1"/>
</dbReference>
<dbReference type="Proteomes" id="UP000194225">
    <property type="component" value="Unassembled WGS sequence"/>
</dbReference>
<keyword evidence="3" id="KW-0808">Transferase</keyword>
<organism evidence="4 6">
    <name type="scientific">Streptomyces platensis</name>
    <dbReference type="NCBI Taxonomy" id="58346"/>
    <lineage>
        <taxon>Bacteria</taxon>
        <taxon>Bacillati</taxon>
        <taxon>Actinomycetota</taxon>
        <taxon>Actinomycetes</taxon>
        <taxon>Kitasatosporales</taxon>
        <taxon>Streptomycetaceae</taxon>
        <taxon>Streptomyces</taxon>
    </lineage>
</organism>
<dbReference type="EMBL" id="CP023691">
    <property type="protein sequence ID" value="QEV55406.1"/>
    <property type="molecule type" value="Genomic_DNA"/>
</dbReference>
<evidence type="ECO:0000259" key="2">
    <source>
        <dbReference type="PROSITE" id="PS51186"/>
    </source>
</evidence>
<evidence type="ECO:0000313" key="5">
    <source>
        <dbReference type="Proteomes" id="UP000194225"/>
    </source>
</evidence>
<dbReference type="KEGG" id="spla:CP981_30605"/>